<evidence type="ECO:0000256" key="4">
    <source>
        <dbReference type="ARBA" id="ARBA00022722"/>
    </source>
</evidence>
<gene>
    <name evidence="9" type="ORF">ElyMa_003912800</name>
</gene>
<evidence type="ECO:0000256" key="1">
    <source>
        <dbReference type="ARBA" id="ARBA00001968"/>
    </source>
</evidence>
<dbReference type="InterPro" id="IPR027806">
    <property type="entry name" value="HARBI1_dom"/>
</dbReference>
<organism evidence="9 10">
    <name type="scientific">Elysia marginata</name>
    <dbReference type="NCBI Taxonomy" id="1093978"/>
    <lineage>
        <taxon>Eukaryota</taxon>
        <taxon>Metazoa</taxon>
        <taxon>Spiralia</taxon>
        <taxon>Lophotrochozoa</taxon>
        <taxon>Mollusca</taxon>
        <taxon>Gastropoda</taxon>
        <taxon>Heterobranchia</taxon>
        <taxon>Euthyneura</taxon>
        <taxon>Panpulmonata</taxon>
        <taxon>Sacoglossa</taxon>
        <taxon>Placobranchoidea</taxon>
        <taxon>Plakobranchidae</taxon>
        <taxon>Elysia</taxon>
    </lineage>
</organism>
<dbReference type="GO" id="GO:0046872">
    <property type="term" value="F:metal ion binding"/>
    <property type="evidence" value="ECO:0007669"/>
    <property type="project" value="UniProtKB-KW"/>
</dbReference>
<comment type="similarity">
    <text evidence="3">Belongs to the HARBI1 family.</text>
</comment>
<keyword evidence="5" id="KW-0479">Metal-binding</keyword>
<reference evidence="9 10" key="1">
    <citation type="journal article" date="2021" name="Elife">
        <title>Chloroplast acquisition without the gene transfer in kleptoplastic sea slugs, Plakobranchus ocellatus.</title>
        <authorList>
            <person name="Maeda T."/>
            <person name="Takahashi S."/>
            <person name="Yoshida T."/>
            <person name="Shimamura S."/>
            <person name="Takaki Y."/>
            <person name="Nagai Y."/>
            <person name="Toyoda A."/>
            <person name="Suzuki Y."/>
            <person name="Arimoto A."/>
            <person name="Ishii H."/>
            <person name="Satoh N."/>
            <person name="Nishiyama T."/>
            <person name="Hasebe M."/>
            <person name="Maruyama T."/>
            <person name="Minagawa J."/>
            <person name="Obokata J."/>
            <person name="Shigenobu S."/>
        </authorList>
    </citation>
    <scope>NUCLEOTIDE SEQUENCE [LARGE SCALE GENOMIC DNA]</scope>
</reference>
<comment type="subcellular location">
    <subcellularLocation>
        <location evidence="2">Nucleus</location>
    </subcellularLocation>
</comment>
<name>A0AAV4FR15_9GAST</name>
<dbReference type="Pfam" id="PF13359">
    <property type="entry name" value="DDE_Tnp_4"/>
    <property type="match status" value="1"/>
</dbReference>
<dbReference type="AlphaFoldDB" id="A0AAV4FR15"/>
<dbReference type="PANTHER" id="PTHR22930">
    <property type="match status" value="1"/>
</dbReference>
<accession>A0AAV4FR15</accession>
<evidence type="ECO:0000256" key="3">
    <source>
        <dbReference type="ARBA" id="ARBA00006958"/>
    </source>
</evidence>
<dbReference type="EMBL" id="BMAT01007963">
    <property type="protein sequence ID" value="GFR75183.1"/>
    <property type="molecule type" value="Genomic_DNA"/>
</dbReference>
<evidence type="ECO:0000256" key="5">
    <source>
        <dbReference type="ARBA" id="ARBA00022723"/>
    </source>
</evidence>
<dbReference type="GO" id="GO:0004518">
    <property type="term" value="F:nuclease activity"/>
    <property type="evidence" value="ECO:0007669"/>
    <property type="project" value="UniProtKB-KW"/>
</dbReference>
<keyword evidence="4" id="KW-0540">Nuclease</keyword>
<feature type="domain" description="DDE Tnp4" evidence="8">
    <location>
        <begin position="10"/>
        <end position="87"/>
    </location>
</feature>
<evidence type="ECO:0000256" key="7">
    <source>
        <dbReference type="ARBA" id="ARBA00023242"/>
    </source>
</evidence>
<sequence length="144" mass="16309">MERHPRAIQGIILGDSGYPIREWLITPFHAPQNAEEENFNNAHIATRNIIERCFGVLKRRFYSLNIGFRLEPDTSCKAIYACLVLHNIAIAMKVPLLEDVDQGMPEDDMPAIRYVANGLENAPERARTEAGKAVRRQIANTFFG</sequence>
<keyword evidence="7" id="KW-0539">Nucleus</keyword>
<dbReference type="PANTHER" id="PTHR22930:SF289">
    <property type="entry name" value="DDE TNP4 DOMAIN-CONTAINING PROTEIN-RELATED"/>
    <property type="match status" value="1"/>
</dbReference>
<dbReference type="InterPro" id="IPR045249">
    <property type="entry name" value="HARBI1-like"/>
</dbReference>
<comment type="caution">
    <text evidence="9">The sequence shown here is derived from an EMBL/GenBank/DDBJ whole genome shotgun (WGS) entry which is preliminary data.</text>
</comment>
<evidence type="ECO:0000313" key="9">
    <source>
        <dbReference type="EMBL" id="GFR75183.1"/>
    </source>
</evidence>
<dbReference type="Proteomes" id="UP000762676">
    <property type="component" value="Unassembled WGS sequence"/>
</dbReference>
<proteinExistence type="inferred from homology"/>
<evidence type="ECO:0000259" key="8">
    <source>
        <dbReference type="Pfam" id="PF13359"/>
    </source>
</evidence>
<comment type="cofactor">
    <cofactor evidence="1">
        <name>a divalent metal cation</name>
        <dbReference type="ChEBI" id="CHEBI:60240"/>
    </cofactor>
</comment>
<evidence type="ECO:0000256" key="2">
    <source>
        <dbReference type="ARBA" id="ARBA00004123"/>
    </source>
</evidence>
<evidence type="ECO:0000313" key="10">
    <source>
        <dbReference type="Proteomes" id="UP000762676"/>
    </source>
</evidence>
<protein>
    <submittedName>
        <fullName evidence="9">Nuclease HARBI1</fullName>
    </submittedName>
</protein>
<keyword evidence="6" id="KW-0378">Hydrolase</keyword>
<dbReference type="GO" id="GO:0005634">
    <property type="term" value="C:nucleus"/>
    <property type="evidence" value="ECO:0007669"/>
    <property type="project" value="UniProtKB-SubCell"/>
</dbReference>
<dbReference type="GO" id="GO:0016787">
    <property type="term" value="F:hydrolase activity"/>
    <property type="evidence" value="ECO:0007669"/>
    <property type="project" value="UniProtKB-KW"/>
</dbReference>
<keyword evidence="10" id="KW-1185">Reference proteome</keyword>
<evidence type="ECO:0000256" key="6">
    <source>
        <dbReference type="ARBA" id="ARBA00022801"/>
    </source>
</evidence>